<dbReference type="RefSeq" id="WP_085891810.1">
    <property type="nucleotide sequence ID" value="NZ_FWFL01000003.1"/>
</dbReference>
<name>A0A1Y5S5C2_9RHOB</name>
<evidence type="ECO:0000256" key="1">
    <source>
        <dbReference type="SAM" id="MobiDB-lite"/>
    </source>
</evidence>
<dbReference type="EMBL" id="FWFL01000003">
    <property type="protein sequence ID" value="SLN32869.1"/>
    <property type="molecule type" value="Genomic_DNA"/>
</dbReference>
<accession>A0A1Y5S5C2</accession>
<reference evidence="2 3" key="1">
    <citation type="submission" date="2017-03" db="EMBL/GenBank/DDBJ databases">
        <authorList>
            <person name="Afonso C.L."/>
            <person name="Miller P.J."/>
            <person name="Scott M.A."/>
            <person name="Spackman E."/>
            <person name="Goraichik I."/>
            <person name="Dimitrov K.M."/>
            <person name="Suarez D.L."/>
            <person name="Swayne D.E."/>
        </authorList>
    </citation>
    <scope>NUCLEOTIDE SEQUENCE [LARGE SCALE GENOMIC DNA]</scope>
    <source>
        <strain evidence="2 3">CECT 8287</strain>
    </source>
</reference>
<dbReference type="AlphaFoldDB" id="A0A1Y5S5C2"/>
<feature type="region of interest" description="Disordered" evidence="1">
    <location>
        <begin position="92"/>
        <end position="115"/>
    </location>
</feature>
<organism evidence="2 3">
    <name type="scientific">Roseovarius litorisediminis</name>
    <dbReference type="NCBI Taxonomy" id="1312363"/>
    <lineage>
        <taxon>Bacteria</taxon>
        <taxon>Pseudomonadati</taxon>
        <taxon>Pseudomonadota</taxon>
        <taxon>Alphaproteobacteria</taxon>
        <taxon>Rhodobacterales</taxon>
        <taxon>Roseobacteraceae</taxon>
        <taxon>Roseovarius</taxon>
    </lineage>
</organism>
<protein>
    <recommendedName>
        <fullName evidence="4">Excalibur calcium-binding domain-containing protein</fullName>
    </recommendedName>
</protein>
<dbReference type="PROSITE" id="PS51257">
    <property type="entry name" value="PROKAR_LIPOPROTEIN"/>
    <property type="match status" value="1"/>
</dbReference>
<evidence type="ECO:0000313" key="3">
    <source>
        <dbReference type="Proteomes" id="UP000193827"/>
    </source>
</evidence>
<gene>
    <name evidence="2" type="ORF">PEL8287_01588</name>
</gene>
<evidence type="ECO:0008006" key="4">
    <source>
        <dbReference type="Google" id="ProtNLM"/>
    </source>
</evidence>
<dbReference type="Proteomes" id="UP000193827">
    <property type="component" value="Unassembled WGS sequence"/>
</dbReference>
<keyword evidence="3" id="KW-1185">Reference proteome</keyword>
<feature type="region of interest" description="Disordered" evidence="1">
    <location>
        <begin position="198"/>
        <end position="227"/>
    </location>
</feature>
<proteinExistence type="predicted"/>
<evidence type="ECO:0000313" key="2">
    <source>
        <dbReference type="EMBL" id="SLN32869.1"/>
    </source>
</evidence>
<dbReference type="OrthoDB" id="7951357at2"/>
<sequence length="243" mass="25469">MRFVPYVLALVALAACVPPIPDSGAGVGFNDYDAYLQEKQAREAQLAGSALPRADAVSSETVDDIGVVTGRSPASSDIAADTRAALDETAANSGQPVVHASPSNPAPAAVTNASGISKENDFEAVGAQRSIESDKAKIAQDRAQYQVIQPQALPTRSGSGGPNIVDYALRSKHPRGTRVYSRSGFNSNGKYQRNCAKYASPDRAQSDFLSRGGPDRDKLGLDPDGDGYACAWDPSPFRRAVGG</sequence>